<name>A0A6J5RPY5_9CAUD</name>
<gene>
    <name evidence="1" type="ORF">UFOVP1254_34</name>
</gene>
<protein>
    <submittedName>
        <fullName evidence="1">Uncharacterized protein</fullName>
    </submittedName>
</protein>
<evidence type="ECO:0000313" key="1">
    <source>
        <dbReference type="EMBL" id="CAB4194385.1"/>
    </source>
</evidence>
<dbReference type="EMBL" id="LR797210">
    <property type="protein sequence ID" value="CAB4194385.1"/>
    <property type="molecule type" value="Genomic_DNA"/>
</dbReference>
<organism evidence="1">
    <name type="scientific">uncultured Caudovirales phage</name>
    <dbReference type="NCBI Taxonomy" id="2100421"/>
    <lineage>
        <taxon>Viruses</taxon>
        <taxon>Duplodnaviria</taxon>
        <taxon>Heunggongvirae</taxon>
        <taxon>Uroviricota</taxon>
        <taxon>Caudoviricetes</taxon>
        <taxon>Peduoviridae</taxon>
        <taxon>Maltschvirus</taxon>
        <taxon>Maltschvirus maltsch</taxon>
    </lineage>
</organism>
<reference evidence="1" key="1">
    <citation type="submission" date="2020-05" db="EMBL/GenBank/DDBJ databases">
        <authorList>
            <person name="Chiriac C."/>
            <person name="Salcher M."/>
            <person name="Ghai R."/>
            <person name="Kavagutti S V."/>
        </authorList>
    </citation>
    <scope>NUCLEOTIDE SEQUENCE</scope>
</reference>
<proteinExistence type="predicted"/>
<sequence length="93" mass="10382">MSIVLISWGNIAPDQRLVDKMIEKAKASHVVSDPKFVFDHRWPNADGTAASYDPKCWHIRDDVSRAGQCSQGVESCQGLLEGLQEGWDLRGKQ</sequence>
<accession>A0A6J5RPY5</accession>